<feature type="transmembrane region" description="Helical" evidence="1">
    <location>
        <begin position="89"/>
        <end position="112"/>
    </location>
</feature>
<comment type="caution">
    <text evidence="2">The sequence shown here is derived from an EMBL/GenBank/DDBJ whole genome shotgun (WGS) entry which is preliminary data.</text>
</comment>
<keyword evidence="1" id="KW-0812">Transmembrane</keyword>
<feature type="transmembrane region" description="Helical" evidence="1">
    <location>
        <begin position="57"/>
        <end position="77"/>
    </location>
</feature>
<feature type="transmembrane region" description="Helical" evidence="1">
    <location>
        <begin position="124"/>
        <end position="146"/>
    </location>
</feature>
<organism evidence="2 3">
    <name type="scientific">Chryseobacterium caseinilyticum</name>
    <dbReference type="NCBI Taxonomy" id="2771428"/>
    <lineage>
        <taxon>Bacteria</taxon>
        <taxon>Pseudomonadati</taxon>
        <taxon>Bacteroidota</taxon>
        <taxon>Flavobacteriia</taxon>
        <taxon>Flavobacteriales</taxon>
        <taxon>Weeksellaceae</taxon>
        <taxon>Chryseobacterium group</taxon>
        <taxon>Chryseobacterium</taxon>
    </lineage>
</organism>
<evidence type="ECO:0000313" key="3">
    <source>
        <dbReference type="Proteomes" id="UP000637299"/>
    </source>
</evidence>
<gene>
    <name evidence="2" type="ORF">IC610_09305</name>
</gene>
<evidence type="ECO:0000313" key="2">
    <source>
        <dbReference type="EMBL" id="MBD8082613.1"/>
    </source>
</evidence>
<sequence>MKRKYFAFKIGIIFTIVSLLLSLTFVVPIFSVLPATAVEILASGLVDKNPYSNVGKLAIFILVTILLLFFFVIFKVIKNEAKRHSDKSGFEILFIMSIFYFIIHPLGFYFYWGVFLNFESDGQLIFSAVDSFPYSSLSFMVLGLFIDKIWERNLIQ</sequence>
<protein>
    <submittedName>
        <fullName evidence="2">Uncharacterized protein</fullName>
    </submittedName>
</protein>
<dbReference type="EMBL" id="JACYFS010000002">
    <property type="protein sequence ID" value="MBD8082613.1"/>
    <property type="molecule type" value="Genomic_DNA"/>
</dbReference>
<name>A0ABR8ZBB3_9FLAO</name>
<keyword evidence="1" id="KW-0472">Membrane</keyword>
<feature type="transmembrane region" description="Helical" evidence="1">
    <location>
        <begin position="12"/>
        <end position="37"/>
    </location>
</feature>
<dbReference type="Proteomes" id="UP000637299">
    <property type="component" value="Unassembled WGS sequence"/>
</dbReference>
<evidence type="ECO:0000256" key="1">
    <source>
        <dbReference type="SAM" id="Phobius"/>
    </source>
</evidence>
<keyword evidence="1" id="KW-1133">Transmembrane helix</keyword>
<reference evidence="2 3" key="1">
    <citation type="submission" date="2020-09" db="EMBL/GenBank/DDBJ databases">
        <title>Genome seq and assembly of Chryseobacterium sp.</title>
        <authorList>
            <person name="Chhetri G."/>
        </authorList>
    </citation>
    <scope>NUCLEOTIDE SEQUENCE [LARGE SCALE GENOMIC DNA]</scope>
    <source>
        <strain evidence="2 3">GCR10</strain>
    </source>
</reference>
<dbReference type="RefSeq" id="WP_191736615.1">
    <property type="nucleotide sequence ID" value="NZ_JACYFS010000002.1"/>
</dbReference>
<proteinExistence type="predicted"/>
<accession>A0ABR8ZBB3</accession>
<keyword evidence="3" id="KW-1185">Reference proteome</keyword>